<evidence type="ECO:0000256" key="8">
    <source>
        <dbReference type="PROSITE-ProRule" id="PRU00023"/>
    </source>
</evidence>
<evidence type="ECO:0000256" key="6">
    <source>
        <dbReference type="ARBA" id="ARBA00023180"/>
    </source>
</evidence>
<organism evidence="10 11">
    <name type="scientific">Rhynocoris fuscipes</name>
    <dbReference type="NCBI Taxonomy" id="488301"/>
    <lineage>
        <taxon>Eukaryota</taxon>
        <taxon>Metazoa</taxon>
        <taxon>Ecdysozoa</taxon>
        <taxon>Arthropoda</taxon>
        <taxon>Hexapoda</taxon>
        <taxon>Insecta</taxon>
        <taxon>Pterygota</taxon>
        <taxon>Neoptera</taxon>
        <taxon>Paraneoptera</taxon>
        <taxon>Hemiptera</taxon>
        <taxon>Heteroptera</taxon>
        <taxon>Panheteroptera</taxon>
        <taxon>Cimicomorpha</taxon>
        <taxon>Reduviidae</taxon>
        <taxon>Harpactorinae</taxon>
        <taxon>Harpactorini</taxon>
        <taxon>Rhynocoris</taxon>
    </lineage>
</organism>
<dbReference type="Gene3D" id="1.25.40.20">
    <property type="entry name" value="Ankyrin repeat-containing domain"/>
    <property type="match status" value="1"/>
</dbReference>
<dbReference type="PROSITE" id="PS50088">
    <property type="entry name" value="ANK_REPEAT"/>
    <property type="match status" value="1"/>
</dbReference>
<evidence type="ECO:0000313" key="11">
    <source>
        <dbReference type="Proteomes" id="UP001461498"/>
    </source>
</evidence>
<dbReference type="AlphaFoldDB" id="A0AAW1CQN4"/>
<feature type="transmembrane region" description="Helical" evidence="9">
    <location>
        <begin position="369"/>
        <end position="389"/>
    </location>
</feature>
<evidence type="ECO:0000256" key="3">
    <source>
        <dbReference type="ARBA" id="ARBA00022737"/>
    </source>
</evidence>
<evidence type="ECO:0000256" key="5">
    <source>
        <dbReference type="ARBA" id="ARBA00023065"/>
    </source>
</evidence>
<evidence type="ECO:0000256" key="4">
    <source>
        <dbReference type="ARBA" id="ARBA00023043"/>
    </source>
</evidence>
<feature type="transmembrane region" description="Helical" evidence="9">
    <location>
        <begin position="277"/>
        <end position="303"/>
    </location>
</feature>
<evidence type="ECO:0000313" key="10">
    <source>
        <dbReference type="EMBL" id="KAK9498837.1"/>
    </source>
</evidence>
<keyword evidence="9" id="KW-1133">Transmembrane helix</keyword>
<dbReference type="GO" id="GO:1902495">
    <property type="term" value="C:transmembrane transporter complex"/>
    <property type="evidence" value="ECO:0007669"/>
    <property type="project" value="TreeGrafter"/>
</dbReference>
<sequence>MLNARVDLLLPNSVNILHFAVEKFPCTQQIIHWICNDGFVSAYNLSVLINSFNDDGLTPFEMAASLGLLNCIKSMLGAYPRIVRNLRGTSACHLAARCGYADILEELIRYDPKCLEIKNRKDWTPLHVAARSGHGNCVIIMLRYGANISSCVVINDTSKSALDLIVDYVPMAKETFTNLFDTYITEINTDKTDAHSSIRIDYSLLVGTSYINNTKTSSKTSLNSSNESLKLMDYKKGRQMIFIKTLLNTTNDDLKETLLLHPLIETFLYFKWDSLKYFFIILLLLYLIYTTVLISFAFLNYVFAISTVNWILRPIILLILLPLGITEIIHASALPYVYFLDIESWLKIFMILTGTMVACISSELEASRYIVSLSVLNSWTVVLFLLARFPTWGLHVLMFQKVSYNVVEVLSRFIFLFVGFLLAFIIHFEGEPPFGNFWEATCKVMIMLFELDYSGIFEKGEKMTLHSLIGRFMFVAFGLLVAMVMVNLIVGLSVSDIAQLEKQGRSQRLAKQTSFLVSLELIVYNDWIVKCIPKCLQNSVQKYRKLERKKIVHPDDPNCPFSVQCKEALLRHGFCDEDEPSVEHCLQKINLLTDKVNELEVKMDKIITLITRKNFGLN</sequence>
<dbReference type="PROSITE" id="PS50297">
    <property type="entry name" value="ANK_REP_REGION"/>
    <property type="match status" value="1"/>
</dbReference>
<keyword evidence="11" id="KW-1185">Reference proteome</keyword>
<dbReference type="InterPro" id="IPR036770">
    <property type="entry name" value="Ankyrin_rpt-contain_sf"/>
</dbReference>
<evidence type="ECO:0000256" key="9">
    <source>
        <dbReference type="SAM" id="Phobius"/>
    </source>
</evidence>
<dbReference type="Pfam" id="PF12796">
    <property type="entry name" value="Ank_2"/>
    <property type="match status" value="1"/>
</dbReference>
<keyword evidence="3" id="KW-0677">Repeat</keyword>
<keyword evidence="9" id="KW-0472">Membrane</keyword>
<evidence type="ECO:0000256" key="1">
    <source>
        <dbReference type="ARBA" id="ARBA00022448"/>
    </source>
</evidence>
<gene>
    <name evidence="10" type="ORF">O3M35_003393</name>
</gene>
<reference evidence="10 11" key="1">
    <citation type="submission" date="2022-12" db="EMBL/GenBank/DDBJ databases">
        <title>Chromosome-level genome assembly of true bugs.</title>
        <authorList>
            <person name="Ma L."/>
            <person name="Li H."/>
        </authorList>
    </citation>
    <scope>NUCLEOTIDE SEQUENCE [LARGE SCALE GENOMIC DNA]</scope>
    <source>
        <strain evidence="10">Lab_2022b</strain>
    </source>
</reference>
<evidence type="ECO:0000256" key="7">
    <source>
        <dbReference type="ARBA" id="ARBA00023303"/>
    </source>
</evidence>
<dbReference type="SUPFAM" id="SSF48403">
    <property type="entry name" value="Ankyrin repeat"/>
    <property type="match status" value="1"/>
</dbReference>
<accession>A0AAW1CQN4</accession>
<dbReference type="PANTHER" id="PTHR47143">
    <property type="entry name" value="TRANSIENT RECEPTOR POTENTIAL CATION CHANNEL PROTEIN PAINLESS"/>
    <property type="match status" value="1"/>
</dbReference>
<keyword evidence="4 8" id="KW-0040">ANK repeat</keyword>
<keyword evidence="5" id="KW-0406">Ion transport</keyword>
<dbReference type="GO" id="GO:0034220">
    <property type="term" value="P:monoatomic ion transmembrane transport"/>
    <property type="evidence" value="ECO:0007669"/>
    <property type="project" value="UniProtKB-KW"/>
</dbReference>
<dbReference type="GO" id="GO:0022857">
    <property type="term" value="F:transmembrane transporter activity"/>
    <property type="evidence" value="ECO:0007669"/>
    <property type="project" value="TreeGrafter"/>
</dbReference>
<dbReference type="InterPro" id="IPR052076">
    <property type="entry name" value="TRP_cation_channel"/>
</dbReference>
<protein>
    <submittedName>
        <fullName evidence="10">Uncharacterized protein</fullName>
    </submittedName>
</protein>
<feature type="transmembrane region" description="Helical" evidence="9">
    <location>
        <begin position="409"/>
        <end position="428"/>
    </location>
</feature>
<feature type="repeat" description="ANK" evidence="8">
    <location>
        <begin position="121"/>
        <end position="149"/>
    </location>
</feature>
<evidence type="ECO:0000256" key="2">
    <source>
        <dbReference type="ARBA" id="ARBA00022606"/>
    </source>
</evidence>
<keyword evidence="9" id="KW-0812">Transmembrane</keyword>
<proteinExistence type="predicted"/>
<feature type="transmembrane region" description="Helical" evidence="9">
    <location>
        <begin position="315"/>
        <end position="338"/>
    </location>
</feature>
<keyword evidence="7" id="KW-0407">Ion channel</keyword>
<name>A0AAW1CQN4_9HEMI</name>
<keyword evidence="6" id="KW-0325">Glycoprotein</keyword>
<dbReference type="SMART" id="SM00248">
    <property type="entry name" value="ANK"/>
    <property type="match status" value="3"/>
</dbReference>
<feature type="transmembrane region" description="Helical" evidence="9">
    <location>
        <begin position="472"/>
        <end position="494"/>
    </location>
</feature>
<dbReference type="InterPro" id="IPR002110">
    <property type="entry name" value="Ankyrin_rpt"/>
</dbReference>
<dbReference type="Proteomes" id="UP001461498">
    <property type="component" value="Unassembled WGS sequence"/>
</dbReference>
<keyword evidence="1" id="KW-0813">Transport</keyword>
<dbReference type="EMBL" id="JAPXFL010000012">
    <property type="protein sequence ID" value="KAK9498837.1"/>
    <property type="molecule type" value="Genomic_DNA"/>
</dbReference>
<comment type="caution">
    <text evidence="10">The sequence shown here is derived from an EMBL/GenBank/DDBJ whole genome shotgun (WGS) entry which is preliminary data.</text>
</comment>
<keyword evidence="2" id="KW-0716">Sensory transduction</keyword>
<dbReference type="PANTHER" id="PTHR47143:SF1">
    <property type="entry name" value="ION_TRANS DOMAIN-CONTAINING PROTEIN"/>
    <property type="match status" value="1"/>
</dbReference>